<accession>A0A1S3HCW1</accession>
<evidence type="ECO:0000259" key="2">
    <source>
        <dbReference type="Pfam" id="PF02023"/>
    </source>
</evidence>
<dbReference type="KEGG" id="lak:106153529"/>
<dbReference type="GeneID" id="106153529"/>
<keyword evidence="1" id="KW-0175">Coiled coil</keyword>
<protein>
    <submittedName>
        <fullName evidence="4">Uncharacterized protein LOC106153529</fullName>
    </submittedName>
</protein>
<evidence type="ECO:0000256" key="1">
    <source>
        <dbReference type="SAM" id="Coils"/>
    </source>
</evidence>
<dbReference type="AlphaFoldDB" id="A0A1S3HCW1"/>
<dbReference type="Gene3D" id="1.10.4020.10">
    <property type="entry name" value="DNA breaking-rejoining enzymes"/>
    <property type="match status" value="1"/>
</dbReference>
<dbReference type="RefSeq" id="XP_013382959.1">
    <property type="nucleotide sequence ID" value="XM_013527505.1"/>
</dbReference>
<organism evidence="3 4">
    <name type="scientific">Lingula anatina</name>
    <name type="common">Brachiopod</name>
    <name type="synonym">Lingula unguis</name>
    <dbReference type="NCBI Taxonomy" id="7574"/>
    <lineage>
        <taxon>Eukaryota</taxon>
        <taxon>Metazoa</taxon>
        <taxon>Spiralia</taxon>
        <taxon>Lophotrochozoa</taxon>
        <taxon>Brachiopoda</taxon>
        <taxon>Linguliformea</taxon>
        <taxon>Lingulata</taxon>
        <taxon>Lingulida</taxon>
        <taxon>Linguloidea</taxon>
        <taxon>Lingulidae</taxon>
        <taxon>Lingula</taxon>
    </lineage>
</organism>
<dbReference type="InterPro" id="IPR038269">
    <property type="entry name" value="SCAN_sf"/>
</dbReference>
<dbReference type="InParanoid" id="A0A1S3HCW1"/>
<dbReference type="InterPro" id="IPR003309">
    <property type="entry name" value="SCAN_dom"/>
</dbReference>
<gene>
    <name evidence="4" type="primary">LOC106153529</name>
</gene>
<evidence type="ECO:0000313" key="4">
    <source>
        <dbReference type="RefSeq" id="XP_013382959.1"/>
    </source>
</evidence>
<dbReference type="PANTHER" id="PTHR46888:SF13">
    <property type="entry name" value="RIBONUCLEASE H"/>
    <property type="match status" value="1"/>
</dbReference>
<dbReference type="Pfam" id="PF02023">
    <property type="entry name" value="SCAN"/>
    <property type="match status" value="1"/>
</dbReference>
<feature type="domain" description="SCAN box" evidence="2">
    <location>
        <begin position="203"/>
        <end position="292"/>
    </location>
</feature>
<proteinExistence type="predicted"/>
<feature type="coiled-coil region" evidence="1">
    <location>
        <begin position="79"/>
        <end position="111"/>
    </location>
</feature>
<dbReference type="PANTHER" id="PTHR46888">
    <property type="entry name" value="ZINC KNUCKLE DOMAINCONTAINING PROTEIN-RELATED"/>
    <property type="match status" value="1"/>
</dbReference>
<keyword evidence="3" id="KW-1185">Reference proteome</keyword>
<dbReference type="Proteomes" id="UP000085678">
    <property type="component" value="Unplaced"/>
</dbReference>
<name>A0A1S3HCW1_LINAN</name>
<dbReference type="OrthoDB" id="10063366at2759"/>
<reference evidence="4" key="1">
    <citation type="submission" date="2025-08" db="UniProtKB">
        <authorList>
            <consortium name="RefSeq"/>
        </authorList>
    </citation>
    <scope>IDENTIFICATION</scope>
    <source>
        <tissue evidence="4">Gonads</tissue>
    </source>
</reference>
<dbReference type="SUPFAM" id="SSF47353">
    <property type="entry name" value="Retrovirus capsid dimerization domain-like"/>
    <property type="match status" value="1"/>
</dbReference>
<sequence length="602" mass="68749">MSEYKEFLENPTIEELQKFKKADLIAICKILEADVQTSMSKSQLKEIIINISDIDLPLSSSSDKDAKKAKPDIESEIMLKELDIELKKLDIAKIEKENETLELKVRLRKIELEARDNHSSSFTNCSQQLRFVPPFNEREVDKFFMHFEKVAKNLEWPIDKWCIMLQSVLTGKAQETYAAISLEDSGNYEKVKHSILKAYELVPEAYRQQFRELYKRDDQTFIEFAREKEMLFDRWCRSRDVGSNFEKLKQMILVEEFKECVSDSLKVHIEESHVDSLEGIATIADNYALTHKNFSKSKKAMEKVSPSQTLSHLNEFPRNFPRTERREDAGSKAFLGPFCNFCKKRGHVLSECWTLQRKKENETLKSNALVSFPVTDFRDATQKDEDRFLPFISDGYVSLENNPSDMKPIKILRDTGASQSLLLEGVLPLDENSDTGEQVLAQGIECGFLNVPLHQIHLKSDLVSGPVIVGVRPSLPIKGVTLLLGNDLAGGKVIADPIVCKDPHAHLENEVESERSCSVNVLTRAMSKTDEKKNEMEGIIDECVDDDGENELDVESSELQHPENDLVTEQRKDADLAKLFKLVLSEVEIKKSLVDILYETEY</sequence>
<evidence type="ECO:0000313" key="3">
    <source>
        <dbReference type="Proteomes" id="UP000085678"/>
    </source>
</evidence>